<sequence length="88" mass="9907">MVVVIAKLWTVSATGRAQRTKAPASAKSVALLEPVSAKETRRKTRAAAGKSQIQWRVTPLWYWRRWPVVRCEVSRLGKVDCDIISILC</sequence>
<reference evidence="1 2" key="1">
    <citation type="journal article" date="2014" name="Int. J. Syst. Evol. Microbiol.">
        <title>Complete genome sequence of Corynebacterium casei LMG S-19264T (=DSM 44701T), isolated from a smear-ripened cheese.</title>
        <authorList>
            <consortium name="US DOE Joint Genome Institute (JGI-PGF)"/>
            <person name="Walter F."/>
            <person name="Albersmeier A."/>
            <person name="Kalinowski J."/>
            <person name="Ruckert C."/>
        </authorList>
    </citation>
    <scope>NUCLEOTIDE SEQUENCE [LARGE SCALE GENOMIC DNA]</scope>
    <source>
        <strain evidence="1 2">CCM 8669</strain>
    </source>
</reference>
<name>A0A917ITI9_9MICC</name>
<gene>
    <name evidence="1" type="ORF">GCM10007359_12490</name>
</gene>
<keyword evidence="2" id="KW-1185">Reference proteome</keyword>
<evidence type="ECO:0000313" key="2">
    <source>
        <dbReference type="Proteomes" id="UP000600171"/>
    </source>
</evidence>
<organism evidence="1 2">
    <name type="scientific">Rothia aerolata</name>
    <dbReference type="NCBI Taxonomy" id="1812262"/>
    <lineage>
        <taxon>Bacteria</taxon>
        <taxon>Bacillati</taxon>
        <taxon>Actinomycetota</taxon>
        <taxon>Actinomycetes</taxon>
        <taxon>Micrococcales</taxon>
        <taxon>Micrococcaceae</taxon>
        <taxon>Rothia</taxon>
    </lineage>
</organism>
<protein>
    <submittedName>
        <fullName evidence="1">Uncharacterized protein</fullName>
    </submittedName>
</protein>
<dbReference type="Proteomes" id="UP000600171">
    <property type="component" value="Unassembled WGS sequence"/>
</dbReference>
<dbReference type="EMBL" id="BMDC01000002">
    <property type="protein sequence ID" value="GGH62364.1"/>
    <property type="molecule type" value="Genomic_DNA"/>
</dbReference>
<proteinExistence type="predicted"/>
<accession>A0A917ITI9</accession>
<dbReference type="AlphaFoldDB" id="A0A917ITI9"/>
<evidence type="ECO:0000313" key="1">
    <source>
        <dbReference type="EMBL" id="GGH62364.1"/>
    </source>
</evidence>
<comment type="caution">
    <text evidence="1">The sequence shown here is derived from an EMBL/GenBank/DDBJ whole genome shotgun (WGS) entry which is preliminary data.</text>
</comment>